<dbReference type="AlphaFoldDB" id="A0AAT9GIU4"/>
<comment type="similarity">
    <text evidence="1">Belongs to the RutC family.</text>
</comment>
<dbReference type="InterPro" id="IPR035959">
    <property type="entry name" value="RutC-like_sf"/>
</dbReference>
<sequence length="139" mass="15525">MFLLLAGITATAQTNNTIEKKKFHFGAKQDTSAGYAQAVKVDNVIYVSGTVARDITPASIKRVYQTIERSLAAFGATLQNVVKENLYTTDIEAMKTHNEARKEMYKGDYPAATWVQISRLYMPDAKLEIEVIAHLPKKQ</sequence>
<dbReference type="PANTHER" id="PTHR11803">
    <property type="entry name" value="2-IMINOBUTANOATE/2-IMINOPROPANOATE DEAMINASE RIDA"/>
    <property type="match status" value="1"/>
</dbReference>
<proteinExistence type="inferred from homology"/>
<evidence type="ECO:0000256" key="1">
    <source>
        <dbReference type="ARBA" id="ARBA00010552"/>
    </source>
</evidence>
<dbReference type="GO" id="GO:0019239">
    <property type="term" value="F:deaminase activity"/>
    <property type="evidence" value="ECO:0007669"/>
    <property type="project" value="TreeGrafter"/>
</dbReference>
<dbReference type="GO" id="GO:0005829">
    <property type="term" value="C:cytosol"/>
    <property type="evidence" value="ECO:0007669"/>
    <property type="project" value="TreeGrafter"/>
</dbReference>
<dbReference type="Pfam" id="PF01042">
    <property type="entry name" value="Ribonuc_L-PSP"/>
    <property type="match status" value="1"/>
</dbReference>
<evidence type="ECO:0000313" key="2">
    <source>
        <dbReference type="EMBL" id="BFG70538.1"/>
    </source>
</evidence>
<protein>
    <submittedName>
        <fullName evidence="2">3-aminoacrylate deaminase</fullName>
    </submittedName>
</protein>
<reference evidence="2" key="1">
    <citation type="submission" date="2024-02" db="EMBL/GenBank/DDBJ databases">
        <title>Sediminibacterium planktonica sp. nov. and Sediminibacterium longus sp. nov., isolated from surface lake and river water.</title>
        <authorList>
            <person name="Watanabe K."/>
            <person name="Takemine S."/>
            <person name="Ishii Y."/>
            <person name="Ogata Y."/>
            <person name="Shindo C."/>
            <person name="Suda W."/>
        </authorList>
    </citation>
    <scope>NUCLEOTIDE SEQUENCE</scope>
    <source>
        <strain evidence="2">KACHI17</strain>
    </source>
</reference>
<dbReference type="InterPro" id="IPR006175">
    <property type="entry name" value="YjgF/YER057c/UK114"/>
</dbReference>
<dbReference type="PANTHER" id="PTHR11803:SF58">
    <property type="entry name" value="PROTEIN HMF1-RELATED"/>
    <property type="match status" value="1"/>
</dbReference>
<dbReference type="SUPFAM" id="SSF55298">
    <property type="entry name" value="YjgF-like"/>
    <property type="match status" value="1"/>
</dbReference>
<dbReference type="CDD" id="cd00448">
    <property type="entry name" value="YjgF_YER057c_UK114_family"/>
    <property type="match status" value="1"/>
</dbReference>
<name>A0AAT9GIU4_9BACT</name>
<gene>
    <name evidence="2" type="primary">rutC</name>
    <name evidence="2" type="ORF">KACHI17_14190</name>
</gene>
<dbReference type="Gene3D" id="3.30.1330.40">
    <property type="entry name" value="RutC-like"/>
    <property type="match status" value="1"/>
</dbReference>
<dbReference type="EMBL" id="AP029612">
    <property type="protein sequence ID" value="BFG70538.1"/>
    <property type="molecule type" value="Genomic_DNA"/>
</dbReference>
<organism evidence="2">
    <name type="scientific">Sediminibacterium sp. KACHI17</name>
    <dbReference type="NCBI Taxonomy" id="1751071"/>
    <lineage>
        <taxon>Bacteria</taxon>
        <taxon>Pseudomonadati</taxon>
        <taxon>Bacteroidota</taxon>
        <taxon>Chitinophagia</taxon>
        <taxon>Chitinophagales</taxon>
        <taxon>Chitinophagaceae</taxon>
        <taxon>Sediminibacterium</taxon>
    </lineage>
</organism>
<accession>A0AAT9GIU4</accession>